<dbReference type="InterPro" id="IPR002817">
    <property type="entry name" value="ThiC/BzaA/B"/>
</dbReference>
<evidence type="ECO:0000256" key="6">
    <source>
        <dbReference type="ARBA" id="ARBA00022833"/>
    </source>
</evidence>
<keyword evidence="5" id="KW-0479">Metal-binding</keyword>
<dbReference type="RefSeq" id="WP_207679130.1">
    <property type="nucleotide sequence ID" value="NZ_CP061800.1"/>
</dbReference>
<dbReference type="GO" id="GO:0051539">
    <property type="term" value="F:4 iron, 4 sulfur cluster binding"/>
    <property type="evidence" value="ECO:0007669"/>
    <property type="project" value="UniProtKB-KW"/>
</dbReference>
<evidence type="ECO:0000256" key="9">
    <source>
        <dbReference type="ARBA" id="ARBA00023239"/>
    </source>
</evidence>
<comment type="catalytic activity">
    <reaction evidence="10">
        <text>5-amino-1-(5-phospho-beta-D-ribosyl)imidazole + AH2 + S-adenosyl-L-methionine = 5-hydroxybenzimidazole + 5'-deoxyadenosine + formate + L-methionine + A + NH4(+) + phosphate + 2 H(+)</text>
        <dbReference type="Rhea" id="RHEA:53504"/>
        <dbReference type="ChEBI" id="CHEBI:13193"/>
        <dbReference type="ChEBI" id="CHEBI:15378"/>
        <dbReference type="ChEBI" id="CHEBI:15740"/>
        <dbReference type="ChEBI" id="CHEBI:17319"/>
        <dbReference type="ChEBI" id="CHEBI:17499"/>
        <dbReference type="ChEBI" id="CHEBI:28938"/>
        <dbReference type="ChEBI" id="CHEBI:43474"/>
        <dbReference type="ChEBI" id="CHEBI:57844"/>
        <dbReference type="ChEBI" id="CHEBI:59789"/>
        <dbReference type="ChEBI" id="CHEBI:137404"/>
        <dbReference type="ChEBI" id="CHEBI:137981"/>
        <dbReference type="EC" id="4.1.99.23"/>
    </reaction>
</comment>
<dbReference type="KEGG" id="dmm:dnm_073470"/>
<dbReference type="SFLD" id="SFLDF00407">
    <property type="entry name" value="phosphomethylpyrimidine_syntha"/>
    <property type="match status" value="1"/>
</dbReference>
<dbReference type="InterPro" id="IPR038521">
    <property type="entry name" value="ThiC/Bza_core_dom"/>
</dbReference>
<evidence type="ECO:0000256" key="1">
    <source>
        <dbReference type="ARBA" id="ARBA00001966"/>
    </source>
</evidence>
<comment type="subunit">
    <text evidence="2">Homodimer.</text>
</comment>
<dbReference type="NCBIfam" id="TIGR00190">
    <property type="entry name" value="thiC"/>
    <property type="match status" value="1"/>
</dbReference>
<evidence type="ECO:0000256" key="12">
    <source>
        <dbReference type="NCBIfam" id="TIGR00190"/>
    </source>
</evidence>
<evidence type="ECO:0000256" key="10">
    <source>
        <dbReference type="ARBA" id="ARBA00052156"/>
    </source>
</evidence>
<dbReference type="EMBL" id="CP061800">
    <property type="protein sequence ID" value="QTA91283.1"/>
    <property type="molecule type" value="Genomic_DNA"/>
</dbReference>
<dbReference type="GO" id="GO:0070284">
    <property type="term" value="F:phosphomethylpyrimidine synthase activity"/>
    <property type="evidence" value="ECO:0007669"/>
    <property type="project" value="UniProtKB-EC"/>
</dbReference>
<keyword evidence="6" id="KW-0862">Zinc</keyword>
<dbReference type="Pfam" id="PF01964">
    <property type="entry name" value="ThiC_Rad_SAM"/>
    <property type="match status" value="1"/>
</dbReference>
<dbReference type="GO" id="GO:0046872">
    <property type="term" value="F:metal ion binding"/>
    <property type="evidence" value="ECO:0007669"/>
    <property type="project" value="UniProtKB-KW"/>
</dbReference>
<dbReference type="Gene3D" id="3.20.20.540">
    <property type="entry name" value="Radical SAM ThiC family, central domain"/>
    <property type="match status" value="1"/>
</dbReference>
<dbReference type="NCBIfam" id="NF009895">
    <property type="entry name" value="PRK13352.1"/>
    <property type="match status" value="1"/>
</dbReference>
<evidence type="ECO:0000256" key="11">
    <source>
        <dbReference type="ARBA" id="ARBA00061427"/>
    </source>
</evidence>
<dbReference type="PANTHER" id="PTHR30557:SF1">
    <property type="entry name" value="PHOSPHOMETHYLPYRIMIDINE SYNTHASE, CHLOROPLASTIC"/>
    <property type="match status" value="1"/>
</dbReference>
<name>A0A975BTF1_9BACT</name>
<sequence>MSTIIDELKKNIIPDCIHNIVKHEGMSQEEIISGVLDGHIVIPRNNQHKGFDPIAIGKGTRIKVNANIGTSPNRCDFDDETDKVRAAVDSGADAVMDLSISGDISGFRKKITEEINITLGTVPIYEAMIGLDSADQLTIGHFLKIMEKQAQENVDFMTIHSGLLKKHIPLTEKRVVGVVSRGGSILVQWMRHHGKENFLYEHFDEILDIAREYDITMSLGDGLRPGCTADANDEAQFGELEVLGELVQQCKAANVQVMVEGPGHVPLHLIEENVRKQKAICDGAPFYVLGPLVTDYAAGYDHIAGAIGGALAAFYGADFLCYVTPAEHLRLPTIDDVREGVIASRIACAAVDLSRKKPYEIQRNLNISVARKNFDWEAQKKVAIDQTKFSNYLEQCEMKEDEEKPCSMCGEWCAIKRTKI</sequence>
<keyword evidence="4" id="KW-0949">S-adenosyl-L-methionine</keyword>
<evidence type="ECO:0000256" key="7">
    <source>
        <dbReference type="ARBA" id="ARBA00023004"/>
    </source>
</evidence>
<dbReference type="FunFam" id="3.20.20.540:FF:000001">
    <property type="entry name" value="Phosphomethylpyrimidine synthase"/>
    <property type="match status" value="1"/>
</dbReference>
<evidence type="ECO:0000313" key="13">
    <source>
        <dbReference type="EMBL" id="QTA91283.1"/>
    </source>
</evidence>
<gene>
    <name evidence="13" type="primary">thiC</name>
    <name evidence="13" type="ORF">dnm_073470</name>
</gene>
<evidence type="ECO:0000313" key="14">
    <source>
        <dbReference type="Proteomes" id="UP000663722"/>
    </source>
</evidence>
<dbReference type="EC" id="4.1.99.17" evidence="12"/>
<keyword evidence="3" id="KW-0004">4Fe-4S</keyword>
<evidence type="ECO:0000256" key="3">
    <source>
        <dbReference type="ARBA" id="ARBA00022485"/>
    </source>
</evidence>
<evidence type="ECO:0000256" key="8">
    <source>
        <dbReference type="ARBA" id="ARBA00023014"/>
    </source>
</evidence>
<dbReference type="SFLD" id="SFLDG01114">
    <property type="entry name" value="phosphomethylpyrimidine_syntha"/>
    <property type="match status" value="1"/>
</dbReference>
<dbReference type="AlphaFoldDB" id="A0A975BTF1"/>
<accession>A0A975BTF1</accession>
<comment type="similarity">
    <text evidence="11">Belongs to the ThiC family. 5-hydroxybenzimidazole synthase subfamily.</text>
</comment>
<keyword evidence="9" id="KW-0456">Lyase</keyword>
<evidence type="ECO:0000256" key="4">
    <source>
        <dbReference type="ARBA" id="ARBA00022691"/>
    </source>
</evidence>
<keyword evidence="14" id="KW-1185">Reference proteome</keyword>
<evidence type="ECO:0000256" key="2">
    <source>
        <dbReference type="ARBA" id="ARBA00011738"/>
    </source>
</evidence>
<dbReference type="GO" id="GO:0009228">
    <property type="term" value="P:thiamine biosynthetic process"/>
    <property type="evidence" value="ECO:0007669"/>
    <property type="project" value="UniProtKB-UniRule"/>
</dbReference>
<organism evidence="13 14">
    <name type="scientific">Desulfonema magnum</name>
    <dbReference type="NCBI Taxonomy" id="45655"/>
    <lineage>
        <taxon>Bacteria</taxon>
        <taxon>Pseudomonadati</taxon>
        <taxon>Thermodesulfobacteriota</taxon>
        <taxon>Desulfobacteria</taxon>
        <taxon>Desulfobacterales</taxon>
        <taxon>Desulfococcaceae</taxon>
        <taxon>Desulfonema</taxon>
    </lineage>
</organism>
<keyword evidence="8" id="KW-0411">Iron-sulfur</keyword>
<proteinExistence type="inferred from homology"/>
<keyword evidence="7" id="KW-0408">Iron</keyword>
<protein>
    <recommendedName>
        <fullName evidence="12">Phosphomethylpyrimidine synthase</fullName>
        <ecNumber evidence="12">4.1.99.17</ecNumber>
    </recommendedName>
</protein>
<reference evidence="13" key="1">
    <citation type="journal article" date="2021" name="Microb. Physiol.">
        <title>Proteogenomic Insights into the Physiology of Marine, Sulfate-Reducing, Filamentous Desulfonema limicola and Desulfonema magnum.</title>
        <authorList>
            <person name="Schnaars V."/>
            <person name="Wohlbrand L."/>
            <person name="Scheve S."/>
            <person name="Hinrichs C."/>
            <person name="Reinhardt R."/>
            <person name="Rabus R."/>
        </authorList>
    </citation>
    <scope>NUCLEOTIDE SEQUENCE</scope>
    <source>
        <strain evidence="13">4be13</strain>
    </source>
</reference>
<dbReference type="PANTHER" id="PTHR30557">
    <property type="entry name" value="THIAMINE BIOSYNTHESIS PROTEIN THIC"/>
    <property type="match status" value="1"/>
</dbReference>
<dbReference type="Proteomes" id="UP000663722">
    <property type="component" value="Chromosome"/>
</dbReference>
<evidence type="ECO:0000256" key="5">
    <source>
        <dbReference type="ARBA" id="ARBA00022723"/>
    </source>
</evidence>
<comment type="cofactor">
    <cofactor evidence="1">
        <name>[4Fe-4S] cluster</name>
        <dbReference type="ChEBI" id="CHEBI:49883"/>
    </cofactor>
</comment>
<dbReference type="SFLD" id="SFLDS00113">
    <property type="entry name" value="Radical_SAM_Phosphomethylpyrim"/>
    <property type="match status" value="1"/>
</dbReference>